<name>A0A4Y3TQ80_9PROT</name>
<evidence type="ECO:0000313" key="2">
    <source>
        <dbReference type="Proteomes" id="UP000317617"/>
    </source>
</evidence>
<dbReference type="RefSeq" id="WP_048835448.1">
    <property type="nucleotide sequence ID" value="NZ_BJMU01000020.1"/>
</dbReference>
<dbReference type="Proteomes" id="UP000317617">
    <property type="component" value="Unassembled WGS sequence"/>
</dbReference>
<protein>
    <submittedName>
        <fullName evidence="1">Uncharacterized protein</fullName>
    </submittedName>
</protein>
<gene>
    <name evidence="1" type="ORF">AOR01nite_23600</name>
</gene>
<keyword evidence="2" id="KW-1185">Reference proteome</keyword>
<dbReference type="EMBL" id="BJMU01000020">
    <property type="protein sequence ID" value="GEB83883.1"/>
    <property type="molecule type" value="Genomic_DNA"/>
</dbReference>
<proteinExistence type="predicted"/>
<comment type="caution">
    <text evidence="1">The sequence shown here is derived from an EMBL/GenBank/DDBJ whole genome shotgun (WGS) entry which is preliminary data.</text>
</comment>
<dbReference type="STRING" id="104099.AD949_10670"/>
<accession>A0A4Y3TQ80</accession>
<reference evidence="1 2" key="1">
    <citation type="submission" date="2019-06" db="EMBL/GenBank/DDBJ databases">
        <title>Whole genome shotgun sequence of Acetobacter orleanensis NBRC 13752.</title>
        <authorList>
            <person name="Hosoyama A."/>
            <person name="Uohara A."/>
            <person name="Ohji S."/>
            <person name="Ichikawa N."/>
        </authorList>
    </citation>
    <scope>NUCLEOTIDE SEQUENCE [LARGE SCALE GENOMIC DNA]</scope>
    <source>
        <strain evidence="1 2">NBRC 13752</strain>
    </source>
</reference>
<dbReference type="AlphaFoldDB" id="A0A4Y3TQ80"/>
<sequence length="190" mass="21685">MKKHQALPFVKAVPDTGGIFTLDFGDGAFIPNVNLATCFISISTSDFCFRNFAHAMMPYEDREVSRYPTKETIQVSRIGEHQYALRYDKVFWGIRDVVRGSSFFFETEEKCKRFRDEKQYDGEVIPYFCVNPSFPLFYGEVFDFCIGACEAQIPNANEADSRSERNGYLAAIKDCIDAIKLAQKSGAQRE</sequence>
<evidence type="ECO:0000313" key="1">
    <source>
        <dbReference type="EMBL" id="GEB83883.1"/>
    </source>
</evidence>
<organism evidence="1 2">
    <name type="scientific">Acetobacter orleanensis</name>
    <dbReference type="NCBI Taxonomy" id="104099"/>
    <lineage>
        <taxon>Bacteria</taxon>
        <taxon>Pseudomonadati</taxon>
        <taxon>Pseudomonadota</taxon>
        <taxon>Alphaproteobacteria</taxon>
        <taxon>Acetobacterales</taxon>
        <taxon>Acetobacteraceae</taxon>
        <taxon>Acetobacter</taxon>
    </lineage>
</organism>